<dbReference type="RefSeq" id="WP_071117003.1">
    <property type="nucleotide sequence ID" value="NZ_MKCS01000004.1"/>
</dbReference>
<organism evidence="1 2">
    <name type="scientific">Chromobacterium sphagni</name>
    <dbReference type="NCBI Taxonomy" id="1903179"/>
    <lineage>
        <taxon>Bacteria</taxon>
        <taxon>Pseudomonadati</taxon>
        <taxon>Pseudomonadota</taxon>
        <taxon>Betaproteobacteria</taxon>
        <taxon>Neisseriales</taxon>
        <taxon>Chromobacteriaceae</taxon>
        <taxon>Chromobacterium</taxon>
    </lineage>
</organism>
<evidence type="ECO:0000313" key="2">
    <source>
        <dbReference type="Proteomes" id="UP000180088"/>
    </source>
</evidence>
<gene>
    <name evidence="1" type="ORF">BI347_21025</name>
</gene>
<protein>
    <submittedName>
        <fullName evidence="1">Uncharacterized protein</fullName>
    </submittedName>
</protein>
<dbReference type="STRING" id="1903179.BI347_21025"/>
<name>A0A1S1WSS2_9NEIS</name>
<dbReference type="OrthoDB" id="8594986at2"/>
<accession>A0A1S1WSS2</accession>
<dbReference type="Proteomes" id="UP000180088">
    <property type="component" value="Unassembled WGS sequence"/>
</dbReference>
<evidence type="ECO:0000313" key="1">
    <source>
        <dbReference type="EMBL" id="OHX10281.1"/>
    </source>
</evidence>
<proteinExistence type="predicted"/>
<dbReference type="EMBL" id="MKCS01000004">
    <property type="protein sequence ID" value="OHX10281.1"/>
    <property type="molecule type" value="Genomic_DNA"/>
</dbReference>
<comment type="caution">
    <text evidence="1">The sequence shown here is derived from an EMBL/GenBank/DDBJ whole genome shotgun (WGS) entry which is preliminary data.</text>
</comment>
<dbReference type="AlphaFoldDB" id="A0A1S1WSS2"/>
<sequence>MKTEGSNNRVAQNDYNEQNINGDITNQSPFFNNNNVINLHVDRSGEELLSGELLTLQQQNEIRDLVRQLANASGRDMEKVWRSFSNQFHGKMYKDLPIEWFREAYSWLKKEIYAAEHKASKKTANDVAAPSYSAYTQPALRYKTVCEDCVASAQALSEAQRSVKVLIAISVLAIGISISLGYLSHTSSAQASALKAQLQSQQHECNYQGQMYRLGSIIDFPNAPDIQCLAGQNGQVAYWQPLHVAHKLRKR</sequence>
<reference evidence="1 2" key="1">
    <citation type="submission" date="2016-09" db="EMBL/GenBank/DDBJ databases">
        <title>Chromobacterium muskegensis sp. nov., an insecticidal bacterium isolated from Sphagnum bogs.</title>
        <authorList>
            <person name="Sparks M.E."/>
            <person name="Blackburn M.B."/>
            <person name="Gundersen-Rindal D.E."/>
            <person name="Mitchell A."/>
            <person name="Farrar R."/>
            <person name="Kuhar D."/>
        </authorList>
    </citation>
    <scope>NUCLEOTIDE SEQUENCE [LARGE SCALE GENOMIC DNA]</scope>
    <source>
        <strain evidence="1 2">37-2</strain>
    </source>
</reference>